<dbReference type="PANTHER" id="PTHR43796:SF2">
    <property type="entry name" value="CARBOXYNORSPERMIDINE SYNTHASE"/>
    <property type="match status" value="1"/>
</dbReference>
<dbReference type="Proteomes" id="UP001596409">
    <property type="component" value="Unassembled WGS sequence"/>
</dbReference>
<dbReference type="RefSeq" id="WP_229880326.1">
    <property type="nucleotide sequence ID" value="NZ_BMWA01000001.1"/>
</dbReference>
<dbReference type="EMBL" id="JBHSYM010000023">
    <property type="protein sequence ID" value="MFC7012155.1"/>
    <property type="molecule type" value="Genomic_DNA"/>
</dbReference>
<evidence type="ECO:0000256" key="1">
    <source>
        <dbReference type="SAM" id="MobiDB-lite"/>
    </source>
</evidence>
<feature type="region of interest" description="Disordered" evidence="1">
    <location>
        <begin position="342"/>
        <end position="363"/>
    </location>
</feature>
<accession>A0ABW2E0P5</accession>
<feature type="compositionally biased region" description="Basic and acidic residues" evidence="1">
    <location>
        <begin position="346"/>
        <end position="363"/>
    </location>
</feature>
<keyword evidence="3" id="KW-1185">Reference proteome</keyword>
<sequence length="363" mass="37590">MTTVKSAGTAGRILVAGGYGAVGATVSSTLGAWFPGRVVPGGRDRARARRLGGVRVDVTDPDGFRHVLDGLGDVAAVVLCVEPPDAAVARICLERGVRLVDVGATARLLDAVADLSATAMATGAAALLSVGVAPGLTNLLARRAHEAVGGAERLDITLLFGTGERHGADALRWTLAGFGEGATASPRRTELPGHGARTAYPFPFSDQHTLPRTLGVPDVTTRLCLDSRPLTAALFALRRTGLLKAVGRPRALRSLTGALQRIHLGGDGFAVRVDAWRGDRHTAYALTGREQSRVTGLVAAHATRELLTGSAPPGVHHIDQLPALSALPEALSAHGVALRRLVGGGGEDRPRSPSGTDKVRRGN</sequence>
<comment type="caution">
    <text evidence="2">The sequence shown here is derived from an EMBL/GenBank/DDBJ whole genome shotgun (WGS) entry which is preliminary data.</text>
</comment>
<dbReference type="Gene3D" id="3.40.50.720">
    <property type="entry name" value="NAD(P)-binding Rossmann-like Domain"/>
    <property type="match status" value="1"/>
</dbReference>
<gene>
    <name evidence="2" type="ORF">ACFQMH_10650</name>
</gene>
<dbReference type="InterPro" id="IPR036291">
    <property type="entry name" value="NAD(P)-bd_dom_sf"/>
</dbReference>
<reference evidence="3" key="1">
    <citation type="journal article" date="2019" name="Int. J. Syst. Evol. Microbiol.">
        <title>The Global Catalogue of Microorganisms (GCM) 10K type strain sequencing project: providing services to taxonomists for standard genome sequencing and annotation.</title>
        <authorList>
            <consortium name="The Broad Institute Genomics Platform"/>
            <consortium name="The Broad Institute Genome Sequencing Center for Infectious Disease"/>
            <person name="Wu L."/>
            <person name="Ma J."/>
        </authorList>
    </citation>
    <scope>NUCLEOTIDE SEQUENCE [LARGE SCALE GENOMIC DNA]</scope>
    <source>
        <strain evidence="3">JCM 4855</strain>
    </source>
</reference>
<dbReference type="SUPFAM" id="SSF51735">
    <property type="entry name" value="NAD(P)-binding Rossmann-fold domains"/>
    <property type="match status" value="1"/>
</dbReference>
<dbReference type="PANTHER" id="PTHR43796">
    <property type="entry name" value="CARBOXYNORSPERMIDINE SYNTHASE"/>
    <property type="match status" value="1"/>
</dbReference>
<protein>
    <submittedName>
        <fullName evidence="2">Saccharopine dehydrogenase</fullName>
    </submittedName>
</protein>
<evidence type="ECO:0000313" key="3">
    <source>
        <dbReference type="Proteomes" id="UP001596409"/>
    </source>
</evidence>
<name>A0ABW2E0P5_9ACTN</name>
<proteinExistence type="predicted"/>
<evidence type="ECO:0000313" key="2">
    <source>
        <dbReference type="EMBL" id="MFC7012155.1"/>
    </source>
</evidence>
<organism evidence="2 3">
    <name type="scientific">Streptomyces viridiviolaceus</name>
    <dbReference type="NCBI Taxonomy" id="68282"/>
    <lineage>
        <taxon>Bacteria</taxon>
        <taxon>Bacillati</taxon>
        <taxon>Actinomycetota</taxon>
        <taxon>Actinomycetes</taxon>
        <taxon>Kitasatosporales</taxon>
        <taxon>Streptomycetaceae</taxon>
        <taxon>Streptomyces</taxon>
    </lineage>
</organism>